<dbReference type="InterPro" id="IPR036645">
    <property type="entry name" value="Elafin-like_sf"/>
</dbReference>
<reference evidence="5" key="1">
    <citation type="submission" date="2020-08" db="EMBL/GenBank/DDBJ databases">
        <title>Multicomponent nature underlies the extraordinary mechanical properties of spider dragline silk.</title>
        <authorList>
            <person name="Kono N."/>
            <person name="Nakamura H."/>
            <person name="Mori M."/>
            <person name="Yoshida Y."/>
            <person name="Ohtoshi R."/>
            <person name="Malay A.D."/>
            <person name="Moran D.A.P."/>
            <person name="Tomita M."/>
            <person name="Numata K."/>
            <person name="Arakawa K."/>
        </authorList>
    </citation>
    <scope>NUCLEOTIDE SEQUENCE</scope>
</reference>
<feature type="domain" description="WAP" evidence="4">
    <location>
        <begin position="143"/>
        <end position="188"/>
    </location>
</feature>
<gene>
    <name evidence="5" type="primary">AVEN_263641_1</name>
    <name evidence="5" type="ORF">NPIL_132781</name>
</gene>
<keyword evidence="2" id="KW-0800">Toxin</keyword>
<dbReference type="SUPFAM" id="SSF57256">
    <property type="entry name" value="Elafin-like"/>
    <property type="match status" value="1"/>
</dbReference>
<evidence type="ECO:0000256" key="1">
    <source>
        <dbReference type="ARBA" id="ARBA00002878"/>
    </source>
</evidence>
<dbReference type="Gene3D" id="4.10.75.10">
    <property type="entry name" value="Elafin-like"/>
    <property type="match status" value="1"/>
</dbReference>
<sequence length="190" mass="20993">MNVFTSVYLGLAGIATFCQVDSLMWNLKQTEAIGFKPKYNLGNGGWRESYGRQWDTSGRTEPWTMNSGLFWNFPAGNVKGSNIRRCFNDRQCNQGECCQIIGFSGTGTCTYGGYSGCNDQNFGWLQRPVYPGNNKGGQITVAQFGRPGSCPPPQFVQGPVHYCRYDENCPGVQKCCYLQGKAVCAHAIFA</sequence>
<evidence type="ECO:0000313" key="6">
    <source>
        <dbReference type="Proteomes" id="UP000887013"/>
    </source>
</evidence>
<evidence type="ECO:0000313" key="5">
    <source>
        <dbReference type="EMBL" id="GFT40433.1"/>
    </source>
</evidence>
<dbReference type="InterPro" id="IPR008197">
    <property type="entry name" value="WAP_dom"/>
</dbReference>
<dbReference type="Proteomes" id="UP000887013">
    <property type="component" value="Unassembled WGS sequence"/>
</dbReference>
<protein>
    <submittedName>
        <fullName evidence="5">WAP domain-containing protein</fullName>
    </submittedName>
</protein>
<dbReference type="OrthoDB" id="10040649at2759"/>
<comment type="caution">
    <text evidence="5">The sequence shown here is derived from an EMBL/GenBank/DDBJ whole genome shotgun (WGS) entry which is preliminary data.</text>
</comment>
<dbReference type="PROSITE" id="PS51390">
    <property type="entry name" value="WAP"/>
    <property type="match status" value="1"/>
</dbReference>
<dbReference type="GO" id="GO:0030414">
    <property type="term" value="F:peptidase inhibitor activity"/>
    <property type="evidence" value="ECO:0007669"/>
    <property type="project" value="InterPro"/>
</dbReference>
<dbReference type="SMART" id="SM00217">
    <property type="entry name" value="WAP"/>
    <property type="match status" value="1"/>
</dbReference>
<keyword evidence="3" id="KW-0732">Signal</keyword>
<organism evidence="5 6">
    <name type="scientific">Nephila pilipes</name>
    <name type="common">Giant wood spider</name>
    <name type="synonym">Nephila maculata</name>
    <dbReference type="NCBI Taxonomy" id="299642"/>
    <lineage>
        <taxon>Eukaryota</taxon>
        <taxon>Metazoa</taxon>
        <taxon>Ecdysozoa</taxon>
        <taxon>Arthropoda</taxon>
        <taxon>Chelicerata</taxon>
        <taxon>Arachnida</taxon>
        <taxon>Araneae</taxon>
        <taxon>Araneomorphae</taxon>
        <taxon>Entelegynae</taxon>
        <taxon>Araneoidea</taxon>
        <taxon>Nephilidae</taxon>
        <taxon>Nephila</taxon>
    </lineage>
</organism>
<dbReference type="AlphaFoldDB" id="A0A8X6TRX9"/>
<evidence type="ECO:0000256" key="2">
    <source>
        <dbReference type="ARBA" id="ARBA00022656"/>
    </source>
</evidence>
<name>A0A8X6TRX9_NEPPI</name>
<dbReference type="EMBL" id="BMAW01063478">
    <property type="protein sequence ID" value="GFT40433.1"/>
    <property type="molecule type" value="Genomic_DNA"/>
</dbReference>
<keyword evidence="6" id="KW-1185">Reference proteome</keyword>
<accession>A0A8X6TRX9</accession>
<dbReference type="GO" id="GO:0005576">
    <property type="term" value="C:extracellular region"/>
    <property type="evidence" value="ECO:0007669"/>
    <property type="project" value="InterPro"/>
</dbReference>
<proteinExistence type="predicted"/>
<comment type="function">
    <text evidence="1">Has antibacterial activity.</text>
</comment>
<dbReference type="Pfam" id="PF00095">
    <property type="entry name" value="WAP"/>
    <property type="match status" value="1"/>
</dbReference>
<evidence type="ECO:0000259" key="4">
    <source>
        <dbReference type="PROSITE" id="PS51390"/>
    </source>
</evidence>
<evidence type="ECO:0000256" key="3">
    <source>
        <dbReference type="ARBA" id="ARBA00022729"/>
    </source>
</evidence>
<dbReference type="GO" id="GO:0090729">
    <property type="term" value="F:toxin activity"/>
    <property type="evidence" value="ECO:0007669"/>
    <property type="project" value="UniProtKB-KW"/>
</dbReference>